<comment type="caution">
    <text evidence="1">The sequence shown here is derived from an EMBL/GenBank/DDBJ whole genome shotgun (WGS) entry which is preliminary data.</text>
</comment>
<organism evidence="1 2">
    <name type="scientific">Streptomyces hygroscopicus</name>
    <dbReference type="NCBI Taxonomy" id="1912"/>
    <lineage>
        <taxon>Bacteria</taxon>
        <taxon>Bacillati</taxon>
        <taxon>Actinomycetota</taxon>
        <taxon>Actinomycetes</taxon>
        <taxon>Kitasatosporales</taxon>
        <taxon>Streptomycetaceae</taxon>
        <taxon>Streptomyces</taxon>
        <taxon>Streptomyces violaceusniger group</taxon>
    </lineage>
</organism>
<sequence>MAGVSEREHGTYVKYKLDGCRCYPCCFADSEYRRNRERAIAYGTWQPFVDAEPVRAHVRSLMEFGIGWKRLAALAGVPTGAMSKLLYGDQRRNMAPSKQIRPRTAAALLAVEPSLENLGSVVAVDATGTRRRLQALIRAGWPKAQLAKRMGMLPSNFGDVLTRPQVTVRTVRAVMRLYDELWQADPREHGVDNQAYSRTVNYASKLGWAPVGAWDDDTIDDPATVPDWTGKCGTSDGYDAHYNMRILPACRPCRDARAAHRRERRRAGRVPRMAEAA</sequence>
<evidence type="ECO:0000313" key="1">
    <source>
        <dbReference type="EMBL" id="GHJ34248.1"/>
    </source>
</evidence>
<dbReference type="Proteomes" id="UP001054854">
    <property type="component" value="Unassembled WGS sequence"/>
</dbReference>
<accession>A0ABQ3UF66</accession>
<gene>
    <name evidence="1" type="ORF">TPA0910_86810</name>
</gene>
<protein>
    <recommendedName>
        <fullName evidence="3">Helix-turn-helix DNA binding domain protein</fullName>
    </recommendedName>
</protein>
<proteinExistence type="predicted"/>
<evidence type="ECO:0008006" key="3">
    <source>
        <dbReference type="Google" id="ProtNLM"/>
    </source>
</evidence>
<name>A0ABQ3UF66_STRHY</name>
<reference evidence="1" key="1">
    <citation type="submission" date="2024-05" db="EMBL/GenBank/DDBJ databases">
        <title>Whole genome shotgun sequence of Streptomyces hygroscopicus NBRC 113678.</title>
        <authorList>
            <person name="Komaki H."/>
            <person name="Tamura T."/>
        </authorList>
    </citation>
    <scope>NUCLEOTIDE SEQUENCE</scope>
    <source>
        <strain evidence="1">N11-34</strain>
    </source>
</reference>
<evidence type="ECO:0000313" key="2">
    <source>
        <dbReference type="Proteomes" id="UP001054854"/>
    </source>
</evidence>
<keyword evidence="2" id="KW-1185">Reference proteome</keyword>
<dbReference type="RefSeq" id="WP_236260069.1">
    <property type="nucleotide sequence ID" value="NZ_BNEK01000007.1"/>
</dbReference>
<dbReference type="EMBL" id="BNEK01000007">
    <property type="protein sequence ID" value="GHJ34248.1"/>
    <property type="molecule type" value="Genomic_DNA"/>
</dbReference>